<dbReference type="InterPro" id="IPR052733">
    <property type="entry name" value="Chloroplast_QOR"/>
</dbReference>
<dbReference type="SMART" id="SM00829">
    <property type="entry name" value="PKS_ER"/>
    <property type="match status" value="1"/>
</dbReference>
<protein>
    <submittedName>
        <fullName evidence="2">NAD(P)-dependent alcohol dehydrogenase</fullName>
    </submittedName>
</protein>
<dbReference type="PANTHER" id="PTHR44013">
    <property type="entry name" value="ZINC-TYPE ALCOHOL DEHYDROGENASE-LIKE PROTEIN C16A3.02C"/>
    <property type="match status" value="1"/>
</dbReference>
<dbReference type="Pfam" id="PF13602">
    <property type="entry name" value="ADH_zinc_N_2"/>
    <property type="match status" value="1"/>
</dbReference>
<reference key="1">
    <citation type="submission" date="2017-08" db="EMBL/GenBank/DDBJ databases">
        <title>A dynamic microbial community with high functional redundancy inhabits the cold, oxic subseafloor aquifer.</title>
        <authorList>
            <person name="Tully B.J."/>
            <person name="Wheat C.G."/>
            <person name="Glazer B.T."/>
            <person name="Huber J.A."/>
        </authorList>
    </citation>
    <scope>NUCLEOTIDE SEQUENCE [LARGE SCALE GENOMIC DNA]</scope>
</reference>
<sequence length="321" mass="34279">MQAIIYQNYGTPNVLKPAVLDMPAPKADELLVKVNATCVTAADIMMRSGKPYIGRLYTGLTKPKRQILGFEFAGQVTAIGNNVTQFNIGDKVFGGMPALGAYAEYITIPQDAMVAKQSLNMTAAEAAPLSGNGVTALNFLKLGNIKQGQKVLIYGASGGVGTYAVSIAKALGAHVTAICGKRNFDLIKSLGADIVFDYATGDFLLNDDVYDIIFDAVGKISYSLCKHLLAKNATYLSVALSPILLLKILTNPFTSKKAKFTATGMLPAPKGRKLLTELKSLMQSGMLRSVIDRSFPLAQTAKAHQYVARGHKVGNLVITIN</sequence>
<dbReference type="SUPFAM" id="SSF50129">
    <property type="entry name" value="GroES-like"/>
    <property type="match status" value="1"/>
</dbReference>
<reference evidence="2" key="2">
    <citation type="journal article" date="2018" name="ISME J.">
        <title>A dynamic microbial community with high functional redundancy inhabits the cold, oxic subseafloor aquifer.</title>
        <authorList>
            <person name="Tully B.J."/>
            <person name="Wheat C.G."/>
            <person name="Glazer B.T."/>
            <person name="Huber J.A."/>
        </authorList>
    </citation>
    <scope>NUCLEOTIDE SEQUENCE</scope>
    <source>
        <strain evidence="2">NORP83</strain>
    </source>
</reference>
<feature type="domain" description="Enoyl reductase (ER)" evidence="1">
    <location>
        <begin position="10"/>
        <end position="318"/>
    </location>
</feature>
<evidence type="ECO:0000313" key="2">
    <source>
        <dbReference type="EMBL" id="PCJ03806.1"/>
    </source>
</evidence>
<name>A0A2A4ZBA4_9PROT</name>
<dbReference type="EMBL" id="NVUS01000001">
    <property type="protein sequence ID" value="PCJ03806.1"/>
    <property type="molecule type" value="Genomic_DNA"/>
</dbReference>
<dbReference type="Gene3D" id="3.90.180.10">
    <property type="entry name" value="Medium-chain alcohol dehydrogenases, catalytic domain"/>
    <property type="match status" value="1"/>
</dbReference>
<dbReference type="InterPro" id="IPR011032">
    <property type="entry name" value="GroES-like_sf"/>
</dbReference>
<dbReference type="CDD" id="cd08267">
    <property type="entry name" value="MDR1"/>
    <property type="match status" value="1"/>
</dbReference>
<dbReference type="InterPro" id="IPR020843">
    <property type="entry name" value="ER"/>
</dbReference>
<dbReference type="PANTHER" id="PTHR44013:SF1">
    <property type="entry name" value="ZINC-TYPE ALCOHOL DEHYDROGENASE-LIKE PROTEIN C16A3.02C"/>
    <property type="match status" value="1"/>
</dbReference>
<dbReference type="Pfam" id="PF08240">
    <property type="entry name" value="ADH_N"/>
    <property type="match status" value="1"/>
</dbReference>
<dbReference type="SUPFAM" id="SSF51735">
    <property type="entry name" value="NAD(P)-binding Rossmann-fold domains"/>
    <property type="match status" value="1"/>
</dbReference>
<organism evidence="2">
    <name type="scientific">OCS116 cluster bacterium</name>
    <dbReference type="NCBI Taxonomy" id="2030921"/>
    <lineage>
        <taxon>Bacteria</taxon>
        <taxon>Pseudomonadati</taxon>
        <taxon>Pseudomonadota</taxon>
        <taxon>Alphaproteobacteria</taxon>
        <taxon>OCS116 cluster</taxon>
    </lineage>
</organism>
<evidence type="ECO:0000259" key="1">
    <source>
        <dbReference type="SMART" id="SM00829"/>
    </source>
</evidence>
<accession>A0A2A4ZBA4</accession>
<gene>
    <name evidence="2" type="ORF">COB13_00820</name>
</gene>
<dbReference type="AlphaFoldDB" id="A0A2A4ZBA4"/>
<dbReference type="InterPro" id="IPR013154">
    <property type="entry name" value="ADH-like_N"/>
</dbReference>
<dbReference type="GO" id="GO:0016491">
    <property type="term" value="F:oxidoreductase activity"/>
    <property type="evidence" value="ECO:0007669"/>
    <property type="project" value="InterPro"/>
</dbReference>
<comment type="caution">
    <text evidence="2">The sequence shown here is derived from an EMBL/GenBank/DDBJ whole genome shotgun (WGS) entry which is preliminary data.</text>
</comment>
<dbReference type="Gene3D" id="3.40.50.720">
    <property type="entry name" value="NAD(P)-binding Rossmann-like Domain"/>
    <property type="match status" value="1"/>
</dbReference>
<dbReference type="InterPro" id="IPR036291">
    <property type="entry name" value="NAD(P)-bd_dom_sf"/>
</dbReference>
<proteinExistence type="predicted"/>